<dbReference type="Pfam" id="PF01757">
    <property type="entry name" value="Acyl_transf_3"/>
    <property type="match status" value="1"/>
</dbReference>
<dbReference type="GO" id="GO:0016746">
    <property type="term" value="F:acyltransferase activity"/>
    <property type="evidence" value="ECO:0007669"/>
    <property type="project" value="UniProtKB-KW"/>
</dbReference>
<dbReference type="InterPro" id="IPR050879">
    <property type="entry name" value="Acyltransferase_3"/>
</dbReference>
<feature type="transmembrane region" description="Helical" evidence="1">
    <location>
        <begin position="305"/>
        <end position="325"/>
    </location>
</feature>
<keyword evidence="1" id="KW-0472">Membrane</keyword>
<feature type="transmembrane region" description="Helical" evidence="1">
    <location>
        <begin position="263"/>
        <end position="284"/>
    </location>
</feature>
<feature type="transmembrane region" description="Helical" evidence="1">
    <location>
        <begin position="60"/>
        <end position="88"/>
    </location>
</feature>
<organism evidence="3 4">
    <name type="scientific">Massilia niabensis</name>
    <dbReference type="NCBI Taxonomy" id="544910"/>
    <lineage>
        <taxon>Bacteria</taxon>
        <taxon>Pseudomonadati</taxon>
        <taxon>Pseudomonadota</taxon>
        <taxon>Betaproteobacteria</taxon>
        <taxon>Burkholderiales</taxon>
        <taxon>Oxalobacteraceae</taxon>
        <taxon>Telluria group</taxon>
        <taxon>Massilia</taxon>
    </lineage>
</organism>
<keyword evidence="1" id="KW-0812">Transmembrane</keyword>
<accession>A0ABW0L118</accession>
<evidence type="ECO:0000313" key="4">
    <source>
        <dbReference type="Proteomes" id="UP001596050"/>
    </source>
</evidence>
<protein>
    <submittedName>
        <fullName evidence="3">Acyltransferase family protein</fullName>
        <ecNumber evidence="3">2.3.-.-</ecNumber>
    </submittedName>
</protein>
<evidence type="ECO:0000313" key="3">
    <source>
        <dbReference type="EMBL" id="MFC5458996.1"/>
    </source>
</evidence>
<feature type="domain" description="Acyltransferase 3" evidence="2">
    <location>
        <begin position="24"/>
        <end position="362"/>
    </location>
</feature>
<keyword evidence="4" id="KW-1185">Reference proteome</keyword>
<dbReference type="PANTHER" id="PTHR23028:SF53">
    <property type="entry name" value="ACYL_TRANSF_3 DOMAIN-CONTAINING PROTEIN"/>
    <property type="match status" value="1"/>
</dbReference>
<dbReference type="EMBL" id="JBHSMU010000004">
    <property type="protein sequence ID" value="MFC5458996.1"/>
    <property type="molecule type" value="Genomic_DNA"/>
</dbReference>
<dbReference type="InterPro" id="IPR002656">
    <property type="entry name" value="Acyl_transf_3_dom"/>
</dbReference>
<keyword evidence="3" id="KW-0808">Transferase</keyword>
<sequence>MRALSFHWQRQSQLSEDSMQSLLMNLLRGIASLQVAAAHLRAEIYPGLRGLEEPGIGYMMLAFFTGFAHQAVMVFFLISGWLVGGSLLNKLGQPRALRSYAIDRVTRLWTVLVPTLFMMLGIGLVIGAVTPEPAGFGPGAGNFSAGAFLGNLLGVQTILVDKFGGNYPLWSLANETWYYIQFPLLVLIFTGRGLLQQAACAVLLALTVAFLPFVMTLYFGIWLLGAAFSRIRVESTFGSRMLLLAVAIGVSVYYRMYGINDDILPASFGQDLLCTLPVVVLLAAMHQPINRHSAILRRLRAFGKWLSEFSFTLYVLHVPMIDLMQHIGATQFGRNKLDPGNAADFAIYFGMLAILVALAYLSYLAFERNTYRVRRFVKKLLLPTTAKTPAAVVLSTK</sequence>
<feature type="transmembrane region" description="Helical" evidence="1">
    <location>
        <begin position="108"/>
        <end position="131"/>
    </location>
</feature>
<dbReference type="RefSeq" id="WP_379780397.1">
    <property type="nucleotide sequence ID" value="NZ_JBHSMU010000004.1"/>
</dbReference>
<dbReference type="PANTHER" id="PTHR23028">
    <property type="entry name" value="ACETYLTRANSFERASE"/>
    <property type="match status" value="1"/>
</dbReference>
<dbReference type="Proteomes" id="UP001596050">
    <property type="component" value="Unassembled WGS sequence"/>
</dbReference>
<evidence type="ECO:0000259" key="2">
    <source>
        <dbReference type="Pfam" id="PF01757"/>
    </source>
</evidence>
<evidence type="ECO:0000256" key="1">
    <source>
        <dbReference type="SAM" id="Phobius"/>
    </source>
</evidence>
<keyword evidence="3" id="KW-0012">Acyltransferase</keyword>
<feature type="transmembrane region" description="Helical" evidence="1">
    <location>
        <begin position="237"/>
        <end position="257"/>
    </location>
</feature>
<feature type="transmembrane region" description="Helical" evidence="1">
    <location>
        <begin position="345"/>
        <end position="366"/>
    </location>
</feature>
<gene>
    <name evidence="3" type="ORF">ACFPN5_04145</name>
</gene>
<dbReference type="EC" id="2.3.-.-" evidence="3"/>
<proteinExistence type="predicted"/>
<feature type="transmembrane region" description="Helical" evidence="1">
    <location>
        <begin position="201"/>
        <end position="225"/>
    </location>
</feature>
<name>A0ABW0L118_9BURK</name>
<reference evidence="4" key="1">
    <citation type="journal article" date="2019" name="Int. J. Syst. Evol. Microbiol.">
        <title>The Global Catalogue of Microorganisms (GCM) 10K type strain sequencing project: providing services to taxonomists for standard genome sequencing and annotation.</title>
        <authorList>
            <consortium name="The Broad Institute Genomics Platform"/>
            <consortium name="The Broad Institute Genome Sequencing Center for Infectious Disease"/>
            <person name="Wu L."/>
            <person name="Ma J."/>
        </authorList>
    </citation>
    <scope>NUCLEOTIDE SEQUENCE [LARGE SCALE GENOMIC DNA]</scope>
    <source>
        <strain evidence="4">KACC 12649</strain>
    </source>
</reference>
<comment type="caution">
    <text evidence="3">The sequence shown here is derived from an EMBL/GenBank/DDBJ whole genome shotgun (WGS) entry which is preliminary data.</text>
</comment>
<keyword evidence="1" id="KW-1133">Transmembrane helix</keyword>